<protein>
    <submittedName>
        <fullName evidence="2">Putative membrane protein</fullName>
    </submittedName>
</protein>
<keyword evidence="1" id="KW-0812">Transmembrane</keyword>
<accession>A0A6J4HUV7</accession>
<evidence type="ECO:0000256" key="1">
    <source>
        <dbReference type="SAM" id="Phobius"/>
    </source>
</evidence>
<name>A0A6J4HUV7_9SPHI</name>
<keyword evidence="1" id="KW-1133">Transmembrane helix</keyword>
<proteinExistence type="predicted"/>
<evidence type="ECO:0000313" key="2">
    <source>
        <dbReference type="EMBL" id="CAA9233351.1"/>
    </source>
</evidence>
<keyword evidence="1" id="KW-0472">Membrane</keyword>
<reference evidence="2" key="1">
    <citation type="submission" date="2020-02" db="EMBL/GenBank/DDBJ databases">
        <authorList>
            <person name="Meier V. D."/>
        </authorList>
    </citation>
    <scope>NUCLEOTIDE SEQUENCE</scope>
    <source>
        <strain evidence="2">AVDCRST_MAG56</strain>
    </source>
</reference>
<organism evidence="2">
    <name type="scientific">uncultured Cytophagales bacterium</name>
    <dbReference type="NCBI Taxonomy" id="158755"/>
    <lineage>
        <taxon>Bacteria</taxon>
        <taxon>Pseudomonadati</taxon>
        <taxon>Bacteroidota</taxon>
        <taxon>Sphingobacteriia</taxon>
        <taxon>Sphingobacteriales</taxon>
        <taxon>environmental samples</taxon>
    </lineage>
</organism>
<dbReference type="EMBL" id="CADCTQ010000100">
    <property type="protein sequence ID" value="CAA9233351.1"/>
    <property type="molecule type" value="Genomic_DNA"/>
</dbReference>
<feature type="transmembrane region" description="Helical" evidence="1">
    <location>
        <begin position="33"/>
        <end position="51"/>
    </location>
</feature>
<gene>
    <name evidence="2" type="ORF">AVDCRST_MAG56-1050</name>
</gene>
<sequence>MRYLVALFLPWLVFFTIGRPFQGILCIILQLTLIGWPVAAVWAILSTNRYYADERHRDVVRAMRRNKS</sequence>
<dbReference type="AlphaFoldDB" id="A0A6J4HUV7"/>